<evidence type="ECO:0000256" key="3">
    <source>
        <dbReference type="ARBA" id="ARBA00023125"/>
    </source>
</evidence>
<organism evidence="7 8">
    <name type="scientific">Protea cynaroides</name>
    <dbReference type="NCBI Taxonomy" id="273540"/>
    <lineage>
        <taxon>Eukaryota</taxon>
        <taxon>Viridiplantae</taxon>
        <taxon>Streptophyta</taxon>
        <taxon>Embryophyta</taxon>
        <taxon>Tracheophyta</taxon>
        <taxon>Spermatophyta</taxon>
        <taxon>Magnoliopsida</taxon>
        <taxon>Proteales</taxon>
        <taxon>Proteaceae</taxon>
        <taxon>Protea</taxon>
    </lineage>
</organism>
<name>A0A9Q0KGZ9_9MAGN</name>
<evidence type="ECO:0000259" key="6">
    <source>
        <dbReference type="PROSITE" id="PS50066"/>
    </source>
</evidence>
<dbReference type="PANTHER" id="PTHR11945">
    <property type="entry name" value="MADS BOX PROTEIN"/>
    <property type="match status" value="1"/>
</dbReference>
<evidence type="ECO:0000313" key="7">
    <source>
        <dbReference type="EMBL" id="KAJ4970126.1"/>
    </source>
</evidence>
<dbReference type="PROSITE" id="PS50066">
    <property type="entry name" value="MADS_BOX_2"/>
    <property type="match status" value="1"/>
</dbReference>
<accession>A0A9Q0KGZ9</accession>
<dbReference type="OrthoDB" id="601557at2759"/>
<comment type="caution">
    <text evidence="7">The sequence shown here is derived from an EMBL/GenBank/DDBJ whole genome shotgun (WGS) entry which is preliminary data.</text>
</comment>
<dbReference type="GO" id="GO:0005634">
    <property type="term" value="C:nucleus"/>
    <property type="evidence" value="ECO:0007669"/>
    <property type="project" value="UniProtKB-SubCell"/>
</dbReference>
<dbReference type="PRINTS" id="PR00404">
    <property type="entry name" value="MADSDOMAIN"/>
</dbReference>
<dbReference type="AlphaFoldDB" id="A0A9Q0KGZ9"/>
<keyword evidence="5" id="KW-0539">Nucleus</keyword>
<keyword evidence="8" id="KW-1185">Reference proteome</keyword>
<keyword evidence="4" id="KW-0804">Transcription</keyword>
<dbReference type="InterPro" id="IPR036879">
    <property type="entry name" value="TF_MADSbox_sf"/>
</dbReference>
<dbReference type="GO" id="GO:0046983">
    <property type="term" value="F:protein dimerization activity"/>
    <property type="evidence" value="ECO:0007669"/>
    <property type="project" value="InterPro"/>
</dbReference>
<dbReference type="SUPFAM" id="SSF55455">
    <property type="entry name" value="SRF-like"/>
    <property type="match status" value="1"/>
</dbReference>
<dbReference type="InterPro" id="IPR002100">
    <property type="entry name" value="TF_MADSbox"/>
</dbReference>
<dbReference type="GO" id="GO:0000981">
    <property type="term" value="F:DNA-binding transcription factor activity, RNA polymerase II-specific"/>
    <property type="evidence" value="ECO:0007669"/>
    <property type="project" value="TreeGrafter"/>
</dbReference>
<dbReference type="GO" id="GO:0000978">
    <property type="term" value="F:RNA polymerase II cis-regulatory region sequence-specific DNA binding"/>
    <property type="evidence" value="ECO:0007669"/>
    <property type="project" value="TreeGrafter"/>
</dbReference>
<evidence type="ECO:0000256" key="2">
    <source>
        <dbReference type="ARBA" id="ARBA00023015"/>
    </source>
</evidence>
<dbReference type="Proteomes" id="UP001141806">
    <property type="component" value="Unassembled WGS sequence"/>
</dbReference>
<reference evidence="7" key="1">
    <citation type="journal article" date="2023" name="Plant J.">
        <title>The genome of the king protea, Protea cynaroides.</title>
        <authorList>
            <person name="Chang J."/>
            <person name="Duong T.A."/>
            <person name="Schoeman C."/>
            <person name="Ma X."/>
            <person name="Roodt D."/>
            <person name="Barker N."/>
            <person name="Li Z."/>
            <person name="Van de Peer Y."/>
            <person name="Mizrachi E."/>
        </authorList>
    </citation>
    <scope>NUCLEOTIDE SEQUENCE</scope>
    <source>
        <tissue evidence="7">Young leaves</tissue>
    </source>
</reference>
<evidence type="ECO:0000256" key="1">
    <source>
        <dbReference type="ARBA" id="ARBA00004123"/>
    </source>
</evidence>
<dbReference type="SMART" id="SM00432">
    <property type="entry name" value="MADS"/>
    <property type="match status" value="1"/>
</dbReference>
<comment type="subcellular location">
    <subcellularLocation>
        <location evidence="1">Nucleus</location>
    </subcellularLocation>
</comment>
<sequence>MGRAKVKLERIAKEKSRNTTFQKRKKGLKKKAYEFSTLCGVDACLIIFGPNQSDGGGRCVQPEPETWPENHDDVLNIIEKFRMHSREEQVKRQTGVPQFFEDKTKKIRGDLVKLRHRNNKYQYPTWDDCINDFSETQLRNLIASLNSKIELLNLKIDLSERNDVTGLLDYSIPPPLNQYPPLPLLPPPPYWDSYSIDYVPSDPSLVFQTTMVNSSMDFMGDRNGAASSSIIPCHPASAGDRYGASSSIIPYNPESASDRYGASSSDRYGASSGIIPCHPESASDRSGASSSIVPYQPGSAVAPILPTFDEMAVINNTGGEPFPCYFSPDRQPMMHSYFTQQLHSNNDFFDLQDYLMKH</sequence>
<dbReference type="PANTHER" id="PTHR11945:SF176">
    <property type="entry name" value="MADS-BOX TRANSCRIPTION FACTOR FAMILY PROTEIN"/>
    <property type="match status" value="1"/>
</dbReference>
<gene>
    <name evidence="7" type="ORF">NE237_003225</name>
</gene>
<dbReference type="Pfam" id="PF00319">
    <property type="entry name" value="SRF-TF"/>
    <property type="match status" value="1"/>
</dbReference>
<keyword evidence="3" id="KW-0238">DNA-binding</keyword>
<keyword evidence="2" id="KW-0805">Transcription regulation</keyword>
<feature type="domain" description="MADS-box" evidence="6">
    <location>
        <begin position="1"/>
        <end position="51"/>
    </location>
</feature>
<dbReference type="Gene3D" id="3.40.1810.10">
    <property type="entry name" value="Transcription factor, MADS-box"/>
    <property type="match status" value="1"/>
</dbReference>
<evidence type="ECO:0000313" key="8">
    <source>
        <dbReference type="Proteomes" id="UP001141806"/>
    </source>
</evidence>
<protein>
    <recommendedName>
        <fullName evidence="6">MADS-box domain-containing protein</fullName>
    </recommendedName>
</protein>
<proteinExistence type="predicted"/>
<evidence type="ECO:0000256" key="4">
    <source>
        <dbReference type="ARBA" id="ARBA00023163"/>
    </source>
</evidence>
<dbReference type="EMBL" id="JAMYWD010000005">
    <property type="protein sequence ID" value="KAJ4970126.1"/>
    <property type="molecule type" value="Genomic_DNA"/>
</dbReference>
<evidence type="ECO:0000256" key="5">
    <source>
        <dbReference type="ARBA" id="ARBA00023242"/>
    </source>
</evidence>